<dbReference type="PANTHER" id="PTHR11764">
    <property type="entry name" value="TERPENE CYCLASE/MUTASE FAMILY MEMBER"/>
    <property type="match status" value="1"/>
</dbReference>
<dbReference type="OrthoDB" id="21502at2759"/>
<dbReference type="InterPro" id="IPR032696">
    <property type="entry name" value="SQ_cyclase_C"/>
</dbReference>
<dbReference type="PANTHER" id="PTHR11764:SF20">
    <property type="entry name" value="LANOSTEROL SYNTHASE"/>
    <property type="match status" value="1"/>
</dbReference>
<keyword evidence="6" id="KW-1185">Reference proteome</keyword>
<dbReference type="eggNOG" id="KOG0497">
    <property type="taxonomic scope" value="Eukaryota"/>
</dbReference>
<dbReference type="GO" id="GO:0005811">
    <property type="term" value="C:lipid droplet"/>
    <property type="evidence" value="ECO:0007669"/>
    <property type="project" value="InterPro"/>
</dbReference>
<evidence type="ECO:0000313" key="6">
    <source>
        <dbReference type="Proteomes" id="UP000019373"/>
    </source>
</evidence>
<accession>U1GTS5</accession>
<evidence type="ECO:0000256" key="3">
    <source>
        <dbReference type="ARBA" id="ARBA00022955"/>
    </source>
</evidence>
<dbReference type="Proteomes" id="UP000019373">
    <property type="component" value="Unassembled WGS sequence"/>
</dbReference>
<protein>
    <recommendedName>
        <fullName evidence="4">Squalene cyclase C-terminal domain-containing protein</fullName>
    </recommendedName>
</protein>
<dbReference type="AlphaFoldDB" id="U1GTS5"/>
<dbReference type="Pfam" id="PF13243">
    <property type="entry name" value="SQHop_cyclase_C"/>
    <property type="match status" value="1"/>
</dbReference>
<dbReference type="GO" id="GO:0006694">
    <property type="term" value="P:steroid biosynthetic process"/>
    <property type="evidence" value="ECO:0007669"/>
    <property type="project" value="UniProtKB-KW"/>
</dbReference>
<keyword evidence="2" id="KW-0677">Repeat</keyword>
<reference evidence="6" key="1">
    <citation type="journal article" date="2014" name="BMC Genomics">
        <title>Genome characteristics reveal the impact of lichenization on lichen-forming fungus Endocarpon pusillum Hedwig (Verrucariales, Ascomycota).</title>
        <authorList>
            <person name="Wang Y.-Y."/>
            <person name="Liu B."/>
            <person name="Zhang X.-Y."/>
            <person name="Zhou Q.-M."/>
            <person name="Zhang T."/>
            <person name="Li H."/>
            <person name="Yu Y.-F."/>
            <person name="Zhang X.-L."/>
            <person name="Hao X.-Y."/>
            <person name="Wang M."/>
            <person name="Wang L."/>
            <person name="Wei J.-C."/>
        </authorList>
    </citation>
    <scope>NUCLEOTIDE SEQUENCE [LARGE SCALE GENOMIC DNA]</scope>
    <source>
        <strain evidence="6">Z07020 / HMAS-L-300199</strain>
    </source>
</reference>
<dbReference type="InterPro" id="IPR018333">
    <property type="entry name" value="Squalene_cyclase"/>
</dbReference>
<feature type="domain" description="Squalene cyclase C-terminal" evidence="4">
    <location>
        <begin position="30"/>
        <end position="192"/>
    </location>
</feature>
<keyword evidence="3" id="KW-0444">Lipid biosynthesis</keyword>
<gene>
    <name evidence="5" type="ORF">EPUS_01653</name>
</gene>
<organism evidence="5 6">
    <name type="scientific">Endocarpon pusillum (strain Z07020 / HMAS-L-300199)</name>
    <name type="common">Lichen-forming fungus</name>
    <dbReference type="NCBI Taxonomy" id="1263415"/>
    <lineage>
        <taxon>Eukaryota</taxon>
        <taxon>Fungi</taxon>
        <taxon>Dikarya</taxon>
        <taxon>Ascomycota</taxon>
        <taxon>Pezizomycotina</taxon>
        <taxon>Eurotiomycetes</taxon>
        <taxon>Chaetothyriomycetidae</taxon>
        <taxon>Verrucariales</taxon>
        <taxon>Verrucariaceae</taxon>
        <taxon>Endocarpon</taxon>
    </lineage>
</organism>
<comment type="similarity">
    <text evidence="1">Belongs to the terpene cyclase/mutase family.</text>
</comment>
<dbReference type="HOGENOM" id="CLU_1315404_0_0_1"/>
<name>U1GTS5_ENDPU</name>
<sequence length="209" mass="22834">MDNLAVELCSVIIHNADSAQGRPPTHLVQRAQHAVPPAIRFLTKLQEPDGSWWGRWGVNYVFGTMSAVSALKKFAEPDSSGGAITDMVRRGVGFLLRVQHLDGGWGESVASYELPPPPKDTGVSLPSSTAWALMGLLAAGVSPMDRAIVAGVKWLVSWPERLYTGTGFPRKIYIGYSDYRHYFPMIALGQYVRAVAALNNKDEVPVLKN</sequence>
<proteinExistence type="inferred from homology"/>
<evidence type="ECO:0000259" key="4">
    <source>
        <dbReference type="Pfam" id="PF13243"/>
    </source>
</evidence>
<dbReference type="GeneID" id="19236708"/>
<dbReference type="EMBL" id="KE720798">
    <property type="protein sequence ID" value="ERF75823.1"/>
    <property type="molecule type" value="Genomic_DNA"/>
</dbReference>
<evidence type="ECO:0000256" key="1">
    <source>
        <dbReference type="ARBA" id="ARBA00009755"/>
    </source>
</evidence>
<evidence type="ECO:0000313" key="5">
    <source>
        <dbReference type="EMBL" id="ERF75823.1"/>
    </source>
</evidence>
<dbReference type="GO" id="GO:0016104">
    <property type="term" value="P:triterpenoid biosynthetic process"/>
    <property type="evidence" value="ECO:0007669"/>
    <property type="project" value="InterPro"/>
</dbReference>
<dbReference type="SUPFAM" id="SSF48239">
    <property type="entry name" value="Terpenoid cyclases/Protein prenyltransferases"/>
    <property type="match status" value="1"/>
</dbReference>
<evidence type="ECO:0000256" key="2">
    <source>
        <dbReference type="ARBA" id="ARBA00022737"/>
    </source>
</evidence>
<keyword evidence="3" id="KW-0752">Steroid biosynthesis</keyword>
<dbReference type="InterPro" id="IPR008930">
    <property type="entry name" value="Terpenoid_cyclase/PrenylTrfase"/>
</dbReference>
<dbReference type="Gene3D" id="1.50.10.20">
    <property type="match status" value="1"/>
</dbReference>
<dbReference type="GO" id="GO:0016866">
    <property type="term" value="F:intramolecular transferase activity"/>
    <property type="evidence" value="ECO:0007669"/>
    <property type="project" value="InterPro"/>
</dbReference>
<dbReference type="RefSeq" id="XP_007786981.1">
    <property type="nucleotide sequence ID" value="XM_007788791.1"/>
</dbReference>
<dbReference type="OMA" id="EACISHA"/>
<keyword evidence="3" id="KW-0443">Lipid metabolism</keyword>